<dbReference type="AlphaFoldDB" id="A0A7V8VFV7"/>
<dbReference type="Proteomes" id="UP000542342">
    <property type="component" value="Unassembled WGS sequence"/>
</dbReference>
<dbReference type="EMBL" id="JACEFB010000012">
    <property type="protein sequence ID" value="MBA2227284.1"/>
    <property type="molecule type" value="Genomic_DNA"/>
</dbReference>
<sequence>MVTLPIIVISRGDIDVYDSVEEAALSMESIDVLEGEYVVFDSQGYLLELYVDDLYKPRGPKWLRWFLGVPIGPVEIRGRKEAEPREGELRSRIIEYLTTLQKLGIVRAELDWLSTASLSELINAVRDP</sequence>
<accession>A0A7V8VFV7</accession>
<reference evidence="1 2" key="1">
    <citation type="submission" date="2020-07" db="EMBL/GenBank/DDBJ databases">
        <title>Thermogemmata thermophila gen. nov., sp. nov., a novel moderate thermophilic planctomycete from a Kamchatka hot spring.</title>
        <authorList>
            <person name="Elcheninov A.G."/>
            <person name="Podosokorskaya O.A."/>
            <person name="Kovaleva O.L."/>
            <person name="Novikov A."/>
            <person name="Bonch-Osmolovskaya E.A."/>
            <person name="Toshchakov S.V."/>
            <person name="Kublanov I.V."/>
        </authorList>
    </citation>
    <scope>NUCLEOTIDE SEQUENCE [LARGE SCALE GENOMIC DNA]</scope>
    <source>
        <strain evidence="1 2">2918</strain>
    </source>
</reference>
<dbReference type="RefSeq" id="WP_194539146.1">
    <property type="nucleotide sequence ID" value="NZ_JACEFB010000012.1"/>
</dbReference>
<name>A0A7V8VFV7_9BACT</name>
<gene>
    <name evidence="1" type="ORF">H0921_14065</name>
</gene>
<keyword evidence="2" id="KW-1185">Reference proteome</keyword>
<organism evidence="1 2">
    <name type="scientific">Thermogemmata fonticola</name>
    <dbReference type="NCBI Taxonomy" id="2755323"/>
    <lineage>
        <taxon>Bacteria</taxon>
        <taxon>Pseudomonadati</taxon>
        <taxon>Planctomycetota</taxon>
        <taxon>Planctomycetia</taxon>
        <taxon>Gemmatales</taxon>
        <taxon>Gemmataceae</taxon>
        <taxon>Thermogemmata</taxon>
    </lineage>
</organism>
<evidence type="ECO:0000313" key="1">
    <source>
        <dbReference type="EMBL" id="MBA2227284.1"/>
    </source>
</evidence>
<evidence type="ECO:0000313" key="2">
    <source>
        <dbReference type="Proteomes" id="UP000542342"/>
    </source>
</evidence>
<proteinExistence type="predicted"/>
<protein>
    <submittedName>
        <fullName evidence="1">Uncharacterized protein</fullName>
    </submittedName>
</protein>
<comment type="caution">
    <text evidence="1">The sequence shown here is derived from an EMBL/GenBank/DDBJ whole genome shotgun (WGS) entry which is preliminary data.</text>
</comment>